<name>A0A8J7KJA5_9ACTN</name>
<dbReference type="PROSITE" id="PS50977">
    <property type="entry name" value="HTH_TETR_2"/>
    <property type="match status" value="1"/>
</dbReference>
<sequence length="208" mass="22475">MVTEHTPRPARRAVEPAERGKAADRTREKILRAAVEEFGAKGYSGARTAGIAARAGVNQQLISYHFGGKQGLLDALRRDWAAAQETRSAPGASFAESFGAYLDVVGDQPDWSRLVLWQALGDDPGGSEEQAEALRTRLAGSVERVAGRQRDGEITDGVDPEFVMLLSYVLAFAPIALPQHVAGITGRDPLAPDYRTWVRDQLLALLAP</sequence>
<proteinExistence type="predicted"/>
<accession>A0A8J7KJA5</accession>
<evidence type="ECO:0000313" key="5">
    <source>
        <dbReference type="EMBL" id="MBG6135261.1"/>
    </source>
</evidence>
<feature type="domain" description="HTH tetR-type" evidence="4">
    <location>
        <begin position="24"/>
        <end position="84"/>
    </location>
</feature>
<dbReference type="PANTHER" id="PTHR30055">
    <property type="entry name" value="HTH-TYPE TRANSCRIPTIONAL REGULATOR RUTR"/>
    <property type="match status" value="1"/>
</dbReference>
<dbReference type="PANTHER" id="PTHR30055:SF146">
    <property type="entry name" value="HTH-TYPE TRANSCRIPTIONAL DUAL REGULATOR CECR"/>
    <property type="match status" value="1"/>
</dbReference>
<protein>
    <submittedName>
        <fullName evidence="5">AcrR family transcriptional regulator</fullName>
    </submittedName>
</protein>
<dbReference type="AlphaFoldDB" id="A0A8J7KJA5"/>
<dbReference type="InterPro" id="IPR041467">
    <property type="entry name" value="Sco4008_C"/>
</dbReference>
<dbReference type="GO" id="GO:0003700">
    <property type="term" value="F:DNA-binding transcription factor activity"/>
    <property type="evidence" value="ECO:0007669"/>
    <property type="project" value="TreeGrafter"/>
</dbReference>
<evidence type="ECO:0000256" key="2">
    <source>
        <dbReference type="PROSITE-ProRule" id="PRU00335"/>
    </source>
</evidence>
<evidence type="ECO:0000259" key="4">
    <source>
        <dbReference type="PROSITE" id="PS50977"/>
    </source>
</evidence>
<dbReference type="InterPro" id="IPR009057">
    <property type="entry name" value="Homeodomain-like_sf"/>
</dbReference>
<dbReference type="RefSeq" id="WP_197002397.1">
    <property type="nucleotide sequence ID" value="NZ_BONS01000003.1"/>
</dbReference>
<dbReference type="Gene3D" id="1.10.357.10">
    <property type="entry name" value="Tetracycline Repressor, domain 2"/>
    <property type="match status" value="1"/>
</dbReference>
<feature type="region of interest" description="Disordered" evidence="3">
    <location>
        <begin position="1"/>
        <end position="25"/>
    </location>
</feature>
<dbReference type="InterPro" id="IPR050109">
    <property type="entry name" value="HTH-type_TetR-like_transc_reg"/>
</dbReference>
<dbReference type="Proteomes" id="UP000622552">
    <property type="component" value="Unassembled WGS sequence"/>
</dbReference>
<reference evidence="5" key="1">
    <citation type="submission" date="2020-11" db="EMBL/GenBank/DDBJ databases">
        <title>Sequencing the genomes of 1000 actinobacteria strains.</title>
        <authorList>
            <person name="Klenk H.-P."/>
        </authorList>
    </citation>
    <scope>NUCLEOTIDE SEQUENCE</scope>
    <source>
        <strain evidence="5">DSM 45356</strain>
    </source>
</reference>
<keyword evidence="1 2" id="KW-0238">DNA-binding</keyword>
<comment type="caution">
    <text evidence="5">The sequence shown here is derived from an EMBL/GenBank/DDBJ whole genome shotgun (WGS) entry which is preliminary data.</text>
</comment>
<keyword evidence="6" id="KW-1185">Reference proteome</keyword>
<evidence type="ECO:0000313" key="6">
    <source>
        <dbReference type="Proteomes" id="UP000622552"/>
    </source>
</evidence>
<feature type="DNA-binding region" description="H-T-H motif" evidence="2">
    <location>
        <begin position="47"/>
        <end position="66"/>
    </location>
</feature>
<dbReference type="InterPro" id="IPR001647">
    <property type="entry name" value="HTH_TetR"/>
</dbReference>
<evidence type="ECO:0000256" key="3">
    <source>
        <dbReference type="SAM" id="MobiDB-lite"/>
    </source>
</evidence>
<organism evidence="5 6">
    <name type="scientific">Longispora fulva</name>
    <dbReference type="NCBI Taxonomy" id="619741"/>
    <lineage>
        <taxon>Bacteria</taxon>
        <taxon>Bacillati</taxon>
        <taxon>Actinomycetota</taxon>
        <taxon>Actinomycetes</taxon>
        <taxon>Micromonosporales</taxon>
        <taxon>Micromonosporaceae</taxon>
        <taxon>Longispora</taxon>
    </lineage>
</organism>
<dbReference type="PRINTS" id="PR00455">
    <property type="entry name" value="HTHTETR"/>
</dbReference>
<gene>
    <name evidence="5" type="ORF">IW245_001455</name>
</gene>
<dbReference type="EMBL" id="JADOUF010000001">
    <property type="protein sequence ID" value="MBG6135261.1"/>
    <property type="molecule type" value="Genomic_DNA"/>
</dbReference>
<dbReference type="SUPFAM" id="SSF46689">
    <property type="entry name" value="Homeodomain-like"/>
    <property type="match status" value="1"/>
</dbReference>
<evidence type="ECO:0000256" key="1">
    <source>
        <dbReference type="ARBA" id="ARBA00023125"/>
    </source>
</evidence>
<dbReference type="Pfam" id="PF17926">
    <property type="entry name" value="TetR_C_21"/>
    <property type="match status" value="1"/>
</dbReference>
<dbReference type="SUPFAM" id="SSF48498">
    <property type="entry name" value="Tetracyclin repressor-like, C-terminal domain"/>
    <property type="match status" value="1"/>
</dbReference>
<dbReference type="Pfam" id="PF00440">
    <property type="entry name" value="TetR_N"/>
    <property type="match status" value="1"/>
</dbReference>
<dbReference type="GO" id="GO:0000976">
    <property type="term" value="F:transcription cis-regulatory region binding"/>
    <property type="evidence" value="ECO:0007669"/>
    <property type="project" value="TreeGrafter"/>
</dbReference>
<dbReference type="InterPro" id="IPR036271">
    <property type="entry name" value="Tet_transcr_reg_TetR-rel_C_sf"/>
</dbReference>
<feature type="compositionally biased region" description="Basic and acidic residues" evidence="3">
    <location>
        <begin position="12"/>
        <end position="25"/>
    </location>
</feature>